<accession>A0A1X7HCE6</accession>
<organism evidence="1 2">
    <name type="scientific">Azospirillum oryzae</name>
    <dbReference type="NCBI Taxonomy" id="286727"/>
    <lineage>
        <taxon>Bacteria</taxon>
        <taxon>Pseudomonadati</taxon>
        <taxon>Pseudomonadota</taxon>
        <taxon>Alphaproteobacteria</taxon>
        <taxon>Rhodospirillales</taxon>
        <taxon>Azospirillaceae</taxon>
        <taxon>Azospirillum</taxon>
    </lineage>
</organism>
<dbReference type="STRING" id="286727.SAMN02982917_5582"/>
<dbReference type="EMBL" id="FXAK01000007">
    <property type="protein sequence ID" value="SMF83620.1"/>
    <property type="molecule type" value="Genomic_DNA"/>
</dbReference>
<sequence length="77" mass="8573">MSNPPRLNRKKASEYLLDRHGVRRAPQTLARLACEGRGPDYVSDGRFALYTPESLDRWVASILNSSPARTPSFGRAA</sequence>
<dbReference type="AlphaFoldDB" id="A0A1X7HCE6"/>
<dbReference type="Proteomes" id="UP000192936">
    <property type="component" value="Unassembled WGS sequence"/>
</dbReference>
<evidence type="ECO:0000313" key="1">
    <source>
        <dbReference type="EMBL" id="SMF83620.1"/>
    </source>
</evidence>
<name>A0A1X7HCE6_9PROT</name>
<protein>
    <submittedName>
        <fullName evidence="1">Uncharacterized protein</fullName>
    </submittedName>
</protein>
<reference evidence="1 2" key="1">
    <citation type="submission" date="2017-04" db="EMBL/GenBank/DDBJ databases">
        <authorList>
            <person name="Afonso C.L."/>
            <person name="Miller P.J."/>
            <person name="Scott M.A."/>
            <person name="Spackman E."/>
            <person name="Goraichik I."/>
            <person name="Dimitrov K.M."/>
            <person name="Suarez D.L."/>
            <person name="Swayne D.E."/>
        </authorList>
    </citation>
    <scope>NUCLEOTIDE SEQUENCE [LARGE SCALE GENOMIC DNA]</scope>
    <source>
        <strain evidence="1 2">A2P</strain>
    </source>
</reference>
<proteinExistence type="predicted"/>
<gene>
    <name evidence="1" type="ORF">SAMN02982917_5582</name>
</gene>
<evidence type="ECO:0000313" key="2">
    <source>
        <dbReference type="Proteomes" id="UP000192936"/>
    </source>
</evidence>